<keyword evidence="1" id="KW-0472">Membrane</keyword>
<dbReference type="OrthoDB" id="290881at2"/>
<keyword evidence="1" id="KW-0812">Transmembrane</keyword>
<protein>
    <submittedName>
        <fullName evidence="2">Uncharacterized protein</fullName>
    </submittedName>
</protein>
<feature type="transmembrane region" description="Helical" evidence="1">
    <location>
        <begin position="63"/>
        <end position="82"/>
    </location>
</feature>
<feature type="transmembrane region" description="Helical" evidence="1">
    <location>
        <begin position="38"/>
        <end position="56"/>
    </location>
</feature>
<name>A0A2S8FBL9_9BACT</name>
<reference evidence="2 3" key="1">
    <citation type="submission" date="2018-02" db="EMBL/GenBank/DDBJ databases">
        <title>Comparative genomes isolates from brazilian mangrove.</title>
        <authorList>
            <person name="Araujo J.E."/>
            <person name="Taketani R.G."/>
            <person name="Silva M.C.P."/>
            <person name="Loureco M.V."/>
            <person name="Andreote F.D."/>
        </authorList>
    </citation>
    <scope>NUCLEOTIDE SEQUENCE [LARGE SCALE GENOMIC DNA]</scope>
    <source>
        <strain evidence="2 3">Hex-1 MGV</strain>
    </source>
</reference>
<gene>
    <name evidence="2" type="ORF">C5Y83_26120</name>
</gene>
<comment type="caution">
    <text evidence="2">The sequence shown here is derived from an EMBL/GenBank/DDBJ whole genome shotgun (WGS) entry which is preliminary data.</text>
</comment>
<evidence type="ECO:0000313" key="3">
    <source>
        <dbReference type="Proteomes" id="UP000238322"/>
    </source>
</evidence>
<proteinExistence type="predicted"/>
<dbReference type="AlphaFoldDB" id="A0A2S8FBL9"/>
<accession>A0A2S8FBL9</accession>
<evidence type="ECO:0000313" key="2">
    <source>
        <dbReference type="EMBL" id="PQO29539.1"/>
    </source>
</evidence>
<feature type="transmembrane region" description="Helical" evidence="1">
    <location>
        <begin position="12"/>
        <end position="32"/>
    </location>
</feature>
<evidence type="ECO:0000256" key="1">
    <source>
        <dbReference type="SAM" id="Phobius"/>
    </source>
</evidence>
<dbReference type="Proteomes" id="UP000238322">
    <property type="component" value="Unassembled WGS sequence"/>
</dbReference>
<sequence length="212" mass="23456">MIKRKPIAQWTILELIFVLGVATIVIGAMYSTVIIAELSLILAMAILFGNLLLAIVGKGEWQTFAISFTAVVATYGALIFLIEDRMGPSQIHRFLPTTSLWMYLREPLTRRQFLIDDKPIAPSLGPKLLEDGRTIVDKDGTPLGVRRKSRANQTLIAVKDTPNLSRFERTGYFAWLLLAGYMGGKFAVGFRRYQDKVEDDSSASGGQASDGI</sequence>
<dbReference type="EMBL" id="PUHY01000015">
    <property type="protein sequence ID" value="PQO29539.1"/>
    <property type="molecule type" value="Genomic_DNA"/>
</dbReference>
<dbReference type="RefSeq" id="WP_105332733.1">
    <property type="nucleotide sequence ID" value="NZ_PUHY01000015.1"/>
</dbReference>
<organism evidence="2 3">
    <name type="scientific">Blastopirellula marina</name>
    <dbReference type="NCBI Taxonomy" id="124"/>
    <lineage>
        <taxon>Bacteria</taxon>
        <taxon>Pseudomonadati</taxon>
        <taxon>Planctomycetota</taxon>
        <taxon>Planctomycetia</taxon>
        <taxon>Pirellulales</taxon>
        <taxon>Pirellulaceae</taxon>
        <taxon>Blastopirellula</taxon>
    </lineage>
</organism>
<keyword evidence="1" id="KW-1133">Transmembrane helix</keyword>
<feature type="transmembrane region" description="Helical" evidence="1">
    <location>
        <begin position="172"/>
        <end position="190"/>
    </location>
</feature>